<dbReference type="InterPro" id="IPR011856">
    <property type="entry name" value="tRNA_endonuc-like_dom_sf"/>
</dbReference>
<dbReference type="Pfam" id="PF02021">
    <property type="entry name" value="UPF0102"/>
    <property type="match status" value="1"/>
</dbReference>
<dbReference type="PANTHER" id="PTHR34039">
    <property type="entry name" value="UPF0102 PROTEIN YRAN"/>
    <property type="match status" value="1"/>
</dbReference>
<accession>X1N8M8</accession>
<evidence type="ECO:0008006" key="2">
    <source>
        <dbReference type="Google" id="ProtNLM"/>
    </source>
</evidence>
<dbReference type="InterPro" id="IPR011335">
    <property type="entry name" value="Restrct_endonuc-II-like"/>
</dbReference>
<sequence length="86" mass="10250">IGEIDIITSNDDKICFVEVKTRNSLIYGRPFESVNYFKQNKIRKIAQHFLILNKQYQDLSPRFDVISIYLPQEIKKPQIRFIQNAF</sequence>
<gene>
    <name evidence="1" type="ORF">S06H3_40746</name>
</gene>
<dbReference type="AlphaFoldDB" id="X1N8M8"/>
<dbReference type="InterPro" id="IPR003509">
    <property type="entry name" value="UPF0102_YraN-like"/>
</dbReference>
<comment type="caution">
    <text evidence="1">The sequence shown here is derived from an EMBL/GenBank/DDBJ whole genome shotgun (WGS) entry which is preliminary data.</text>
</comment>
<evidence type="ECO:0000313" key="1">
    <source>
        <dbReference type="EMBL" id="GAI39948.1"/>
    </source>
</evidence>
<feature type="non-terminal residue" evidence="1">
    <location>
        <position position="1"/>
    </location>
</feature>
<organism evidence="1">
    <name type="scientific">marine sediment metagenome</name>
    <dbReference type="NCBI Taxonomy" id="412755"/>
    <lineage>
        <taxon>unclassified sequences</taxon>
        <taxon>metagenomes</taxon>
        <taxon>ecological metagenomes</taxon>
    </lineage>
</organism>
<dbReference type="SUPFAM" id="SSF52980">
    <property type="entry name" value="Restriction endonuclease-like"/>
    <property type="match status" value="1"/>
</dbReference>
<reference evidence="1" key="1">
    <citation type="journal article" date="2014" name="Front. Microbiol.">
        <title>High frequency of phylogenetically diverse reductive dehalogenase-homologous genes in deep subseafloor sedimentary metagenomes.</title>
        <authorList>
            <person name="Kawai M."/>
            <person name="Futagami T."/>
            <person name="Toyoda A."/>
            <person name="Takaki Y."/>
            <person name="Nishi S."/>
            <person name="Hori S."/>
            <person name="Arai W."/>
            <person name="Tsubouchi T."/>
            <person name="Morono Y."/>
            <person name="Uchiyama I."/>
            <person name="Ito T."/>
            <person name="Fujiyama A."/>
            <person name="Inagaki F."/>
            <person name="Takami H."/>
        </authorList>
    </citation>
    <scope>NUCLEOTIDE SEQUENCE</scope>
    <source>
        <strain evidence="1">Expedition CK06-06</strain>
    </source>
</reference>
<protein>
    <recommendedName>
        <fullName evidence="2">YraN family protein</fullName>
    </recommendedName>
</protein>
<name>X1N8M8_9ZZZZ</name>
<dbReference type="GO" id="GO:0003676">
    <property type="term" value="F:nucleic acid binding"/>
    <property type="evidence" value="ECO:0007669"/>
    <property type="project" value="InterPro"/>
</dbReference>
<dbReference type="PANTHER" id="PTHR34039:SF1">
    <property type="entry name" value="UPF0102 PROTEIN YRAN"/>
    <property type="match status" value="1"/>
</dbReference>
<dbReference type="Gene3D" id="3.40.1350.10">
    <property type="match status" value="1"/>
</dbReference>
<proteinExistence type="predicted"/>
<dbReference type="EMBL" id="BARV01025037">
    <property type="protein sequence ID" value="GAI39948.1"/>
    <property type="molecule type" value="Genomic_DNA"/>
</dbReference>